<evidence type="ECO:0000256" key="2">
    <source>
        <dbReference type="ARBA" id="ARBA00022694"/>
    </source>
</evidence>
<gene>
    <name evidence="7" type="ORF">HKI87_03g20890</name>
</gene>
<evidence type="ECO:0000256" key="1">
    <source>
        <dbReference type="ARBA" id="ARBA00022490"/>
    </source>
</evidence>
<comment type="subunit">
    <text evidence="5">Heterodimer of a catalytic subunit and an accessory subunit.</text>
</comment>
<dbReference type="GO" id="GO:0008479">
    <property type="term" value="F:tRNA-guanosine(34) queuine transglycosylase activity"/>
    <property type="evidence" value="ECO:0007669"/>
    <property type="project" value="UniProtKB-UniRule"/>
</dbReference>
<evidence type="ECO:0000313" key="8">
    <source>
        <dbReference type="Proteomes" id="UP001472866"/>
    </source>
</evidence>
<dbReference type="InterPro" id="IPR028592">
    <property type="entry name" value="QTRTD1"/>
</dbReference>
<feature type="domain" description="tRNA-guanine(15) transglycosylase-like" evidence="6">
    <location>
        <begin position="27"/>
        <end position="406"/>
    </location>
</feature>
<feature type="binding site" evidence="5">
    <location>
        <position position="348"/>
    </location>
    <ligand>
        <name>Zn(2+)</name>
        <dbReference type="ChEBI" id="CHEBI:29105"/>
    </ligand>
</feature>
<keyword evidence="1 5" id="KW-0963">Cytoplasm</keyword>
<evidence type="ECO:0000259" key="6">
    <source>
        <dbReference type="Pfam" id="PF01702"/>
    </source>
</evidence>
<dbReference type="PANTHER" id="PTHR46064">
    <property type="entry name" value="QUEUINE TRNA-RIBOSYLTRANSFERASE ACCESSORY SUBUNIT 2"/>
    <property type="match status" value="1"/>
</dbReference>
<keyword evidence="4 5" id="KW-0862">Zinc</keyword>
<dbReference type="AlphaFoldDB" id="A0AAX4P3C2"/>
<evidence type="ECO:0000313" key="7">
    <source>
        <dbReference type="EMBL" id="WZN60555.1"/>
    </source>
</evidence>
<accession>A0AAX4P3C2</accession>
<feature type="binding site" evidence="5">
    <location>
        <position position="375"/>
    </location>
    <ligand>
        <name>Zn(2+)</name>
        <dbReference type="ChEBI" id="CHEBI:29105"/>
    </ligand>
</feature>
<name>A0AAX4P3C2_9CHLO</name>
<feature type="binding site" evidence="5">
    <location>
        <position position="343"/>
    </location>
    <ligand>
        <name>Zn(2+)</name>
        <dbReference type="ChEBI" id="CHEBI:29105"/>
    </ligand>
</feature>
<dbReference type="HAMAP" id="MF_03043">
    <property type="entry name" value="QTRT2"/>
    <property type="match status" value="1"/>
</dbReference>
<organism evidence="7 8">
    <name type="scientific">Chloropicon roscoffensis</name>
    <dbReference type="NCBI Taxonomy" id="1461544"/>
    <lineage>
        <taxon>Eukaryota</taxon>
        <taxon>Viridiplantae</taxon>
        <taxon>Chlorophyta</taxon>
        <taxon>Chloropicophyceae</taxon>
        <taxon>Chloropicales</taxon>
        <taxon>Chloropicaceae</taxon>
        <taxon>Chloropicon</taxon>
    </lineage>
</organism>
<dbReference type="EMBL" id="CP151503">
    <property type="protein sequence ID" value="WZN60555.1"/>
    <property type="molecule type" value="Genomic_DNA"/>
</dbReference>
<dbReference type="InterPro" id="IPR036511">
    <property type="entry name" value="TGT-like_sf"/>
</dbReference>
<dbReference type="GO" id="GO:0006400">
    <property type="term" value="P:tRNA modification"/>
    <property type="evidence" value="ECO:0007669"/>
    <property type="project" value="InterPro"/>
</dbReference>
<dbReference type="Pfam" id="PF01702">
    <property type="entry name" value="TGT"/>
    <property type="match status" value="1"/>
</dbReference>
<comment type="subcellular location">
    <subcellularLocation>
        <location evidence="5">Cytoplasm</location>
    </subcellularLocation>
</comment>
<dbReference type="NCBIfam" id="TIGR00449">
    <property type="entry name" value="tgt_general"/>
    <property type="match status" value="1"/>
</dbReference>
<comment type="similarity">
    <text evidence="5">Belongs to the queuine tRNA-ribosyltransferase family. QTRT2 subfamily.</text>
</comment>
<reference evidence="7 8" key="1">
    <citation type="submission" date="2024-03" db="EMBL/GenBank/DDBJ databases">
        <title>Complete genome sequence of the green alga Chloropicon roscoffensis RCC1871.</title>
        <authorList>
            <person name="Lemieux C."/>
            <person name="Pombert J.-F."/>
            <person name="Otis C."/>
            <person name="Turmel M."/>
        </authorList>
    </citation>
    <scope>NUCLEOTIDE SEQUENCE [LARGE SCALE GENOMIC DNA]</scope>
    <source>
        <strain evidence="7 8">RCC1871</strain>
    </source>
</reference>
<keyword evidence="2 5" id="KW-0819">tRNA processing</keyword>
<keyword evidence="3 5" id="KW-0479">Metal-binding</keyword>
<dbReference type="SUPFAM" id="SSF51713">
    <property type="entry name" value="tRNA-guanine transglycosylase"/>
    <property type="match status" value="1"/>
</dbReference>
<dbReference type="InterPro" id="IPR002616">
    <property type="entry name" value="tRNA_ribo_trans-like"/>
</dbReference>
<sequence>MAVPAEKAVISSRRRPQFSLCKEDSKSGARTGCITTWRGATAETPFGLVVTRKGLPSYLTLDNLGKVNGVQGMHVCASHFFGRDALYPREGGSLSEIIGQEDASPLLVLCGLRDPACYNLNLYPAAGREKISVDTEVGVKAVSQQDYIDFVRQAQPDLCLSLSDDVVGSHSKRRRERAQQRTAAWLRDSVKCFGESDGALGSVGLIASVLATEDGEENLRQARSAEALASDPSVVGYAVMGLGLGESEECRKGALQSICGELPREKLRYTSGPNTPLELIEAIECGVDVLDATFVNELTACGMAMAFPADAEGPAVSGTGRGLNLNLWSEEFTHDQGVLVPGCGCYTCQNGFSRGYIHHLLQCRELLAEVLLEFHNTHHMCRFMGTIRAKIDEGVFSEYAKSFRKLYIHQ</sequence>
<dbReference type="GO" id="GO:0046872">
    <property type="term" value="F:metal ion binding"/>
    <property type="evidence" value="ECO:0007669"/>
    <property type="project" value="UniProtKB-KW"/>
</dbReference>
<dbReference type="Proteomes" id="UP001472866">
    <property type="component" value="Chromosome 03"/>
</dbReference>
<evidence type="ECO:0000256" key="5">
    <source>
        <dbReference type="HAMAP-Rule" id="MF_03043"/>
    </source>
</evidence>
<evidence type="ECO:0000256" key="3">
    <source>
        <dbReference type="ARBA" id="ARBA00022723"/>
    </source>
</evidence>
<dbReference type="PANTHER" id="PTHR46064:SF1">
    <property type="entry name" value="QUEUINE TRNA-RIBOSYLTRANSFERASE ACCESSORY SUBUNIT 2"/>
    <property type="match status" value="1"/>
</dbReference>
<keyword evidence="8" id="KW-1185">Reference proteome</keyword>
<dbReference type="GO" id="GO:0005737">
    <property type="term" value="C:cytoplasm"/>
    <property type="evidence" value="ECO:0007669"/>
    <property type="project" value="UniProtKB-SubCell"/>
</dbReference>
<comment type="cofactor">
    <cofactor evidence="5">
        <name>Zn(2+)</name>
        <dbReference type="ChEBI" id="CHEBI:29105"/>
    </cofactor>
    <text evidence="5">Binds 1 zinc ion per subunit.</text>
</comment>
<feature type="binding site" evidence="5">
    <location>
        <position position="345"/>
    </location>
    <ligand>
        <name>Zn(2+)</name>
        <dbReference type="ChEBI" id="CHEBI:29105"/>
    </ligand>
</feature>
<dbReference type="InterPro" id="IPR050852">
    <property type="entry name" value="Queuine_tRNA-ribosyltrfase"/>
</dbReference>
<comment type="function">
    <text evidence="5">Non-catalytic subunit of the queuine tRNA-ribosyltransferase (TGT) that catalyzes the base-exchange of a guanine (G) residue with queuine (Q) at position 34 (anticodon wobble position) in tRNAs with GU(N) anticodons (tRNA-Asp, -Asn, -His and -Tyr), resulting in the hypermodified nucleoside queuosine (7-(((4,5-cis-dihydroxy-2-cyclopenten-1-yl)amino)methyl)-7-deazaguanosine).</text>
</comment>
<proteinExistence type="inferred from homology"/>
<evidence type="ECO:0000256" key="4">
    <source>
        <dbReference type="ARBA" id="ARBA00022833"/>
    </source>
</evidence>
<dbReference type="Gene3D" id="3.20.20.105">
    <property type="entry name" value="Queuine tRNA-ribosyltransferase-like"/>
    <property type="match status" value="1"/>
</dbReference>
<protein>
    <recommendedName>
        <fullName evidence="5">Queuine tRNA-ribosyltransferase accessory subunit 2</fullName>
    </recommendedName>
    <alternativeName>
        <fullName evidence="5">Queuine tRNA-ribosyltransferase domain-containing protein 1</fullName>
    </alternativeName>
</protein>